<dbReference type="Gene3D" id="3.30.450.40">
    <property type="match status" value="1"/>
</dbReference>
<name>A0A937RX19_9ACTN</name>
<dbReference type="InterPro" id="IPR001867">
    <property type="entry name" value="OmpR/PhoB-type_DNA-bd"/>
</dbReference>
<feature type="compositionally biased region" description="Basic and acidic residues" evidence="2">
    <location>
        <begin position="216"/>
        <end position="226"/>
    </location>
</feature>
<accession>A0A937RX19</accession>
<dbReference type="AlphaFoldDB" id="A0A937RX19"/>
<reference evidence="4" key="1">
    <citation type="submission" date="2020-12" db="EMBL/GenBank/DDBJ databases">
        <title>Genomic characterization of non-nitrogen-fixing Frankia strains.</title>
        <authorList>
            <person name="Carlos-Shanley C."/>
            <person name="Guerra T."/>
            <person name="Hahn D."/>
        </authorList>
    </citation>
    <scope>NUCLEOTIDE SEQUENCE</scope>
    <source>
        <strain evidence="4">CN6</strain>
    </source>
</reference>
<evidence type="ECO:0000313" key="4">
    <source>
        <dbReference type="EMBL" id="MBL7633386.1"/>
    </source>
</evidence>
<dbReference type="RefSeq" id="WP_203000614.1">
    <property type="nucleotide sequence ID" value="NZ_JADWYU010000115.1"/>
</dbReference>
<dbReference type="SMART" id="SM00862">
    <property type="entry name" value="Trans_reg_C"/>
    <property type="match status" value="1"/>
</dbReference>
<dbReference type="Proteomes" id="UP000604475">
    <property type="component" value="Unassembled WGS sequence"/>
</dbReference>
<organism evidence="4 5">
    <name type="scientific">Frankia nepalensis</name>
    <dbReference type="NCBI Taxonomy" id="1836974"/>
    <lineage>
        <taxon>Bacteria</taxon>
        <taxon>Bacillati</taxon>
        <taxon>Actinomycetota</taxon>
        <taxon>Actinomycetes</taxon>
        <taxon>Frankiales</taxon>
        <taxon>Frankiaceae</taxon>
        <taxon>Frankia</taxon>
    </lineage>
</organism>
<dbReference type="EMBL" id="JAEACQ010000381">
    <property type="protein sequence ID" value="MBL7633386.1"/>
    <property type="molecule type" value="Genomic_DNA"/>
</dbReference>
<evidence type="ECO:0000256" key="1">
    <source>
        <dbReference type="ARBA" id="ARBA00023125"/>
    </source>
</evidence>
<gene>
    <name evidence="4" type="ORF">I7412_40785</name>
</gene>
<keyword evidence="1" id="KW-0238">DNA-binding</keyword>
<dbReference type="InterPro" id="IPR029016">
    <property type="entry name" value="GAF-like_dom_sf"/>
</dbReference>
<proteinExistence type="predicted"/>
<sequence>MTDDLGCLVQLARDAVAAGDDLPAGVARVLGREVRRAVVDSWTRSRSFGVDPEHNTPPVRLAGDGLAAARAAHPLAGVLPLIRGLLVDQIAADGMIVAVSDAGGTLLWVEGDRAVRGRAEDMGFTAGAAWDEAHAGTNAPGLALAIDGRARVAAAEHWVRTVRPWSCSASAVHDPADGRLLGALDVTGDSRAAEPAVLALISATVAAAERELLIRRLREPGRDRPQRPAGHRGPPRSHDSRTRGDDGQGGARGAGSRIRLEVASADAPALVRAGRRLAITPRHAELLLLLAEHPDGLTADELAAVIDERALDPVTVRAEMSRLRRAVGAGLVGSRPYRVVGPLETDVAELRRLLAAGDHAGVLDRWGGQLLPRSAAPGVAMLRDRLRAEVRAGLLRRRDPRLLLRWADSAAGEDDVGLWEACLRLLPPGPDRDRAAARLTLLHRELSAR</sequence>
<protein>
    <submittedName>
        <fullName evidence="4">Phytochrome sensor protein</fullName>
    </submittedName>
</protein>
<evidence type="ECO:0000313" key="5">
    <source>
        <dbReference type="Proteomes" id="UP000604475"/>
    </source>
</evidence>
<feature type="domain" description="OmpR/PhoB-type" evidence="3">
    <location>
        <begin position="274"/>
        <end position="339"/>
    </location>
</feature>
<feature type="region of interest" description="Disordered" evidence="2">
    <location>
        <begin position="216"/>
        <end position="258"/>
    </location>
</feature>
<dbReference type="GO" id="GO:0006355">
    <property type="term" value="P:regulation of DNA-templated transcription"/>
    <property type="evidence" value="ECO:0007669"/>
    <property type="project" value="InterPro"/>
</dbReference>
<dbReference type="GO" id="GO:0000160">
    <property type="term" value="P:phosphorelay signal transduction system"/>
    <property type="evidence" value="ECO:0007669"/>
    <property type="project" value="InterPro"/>
</dbReference>
<dbReference type="GO" id="GO:0003677">
    <property type="term" value="F:DNA binding"/>
    <property type="evidence" value="ECO:0007669"/>
    <property type="project" value="UniProtKB-KW"/>
</dbReference>
<comment type="caution">
    <text evidence="4">The sequence shown here is derived from an EMBL/GenBank/DDBJ whole genome shotgun (WGS) entry which is preliminary data.</text>
</comment>
<keyword evidence="5" id="KW-1185">Reference proteome</keyword>
<evidence type="ECO:0000256" key="2">
    <source>
        <dbReference type="SAM" id="MobiDB-lite"/>
    </source>
</evidence>
<feature type="compositionally biased region" description="Basic and acidic residues" evidence="2">
    <location>
        <begin position="236"/>
        <end position="246"/>
    </location>
</feature>
<evidence type="ECO:0000259" key="3">
    <source>
        <dbReference type="SMART" id="SM00862"/>
    </source>
</evidence>